<dbReference type="OrthoDB" id="7202530at2"/>
<dbReference type="SUPFAM" id="SSF52540">
    <property type="entry name" value="P-loop containing nucleoside triphosphate hydrolases"/>
    <property type="match status" value="1"/>
</dbReference>
<organism evidence="1 2">
    <name type="scientific">Ferrovibrio terrae</name>
    <dbReference type="NCBI Taxonomy" id="2594003"/>
    <lineage>
        <taxon>Bacteria</taxon>
        <taxon>Pseudomonadati</taxon>
        <taxon>Pseudomonadota</taxon>
        <taxon>Alphaproteobacteria</taxon>
        <taxon>Rhodospirillales</taxon>
        <taxon>Rhodospirillaceae</taxon>
        <taxon>Ferrovibrio</taxon>
    </lineage>
</organism>
<gene>
    <name evidence="1" type="ORF">FNB15_07605</name>
</gene>
<dbReference type="RefSeq" id="WP_144068126.1">
    <property type="nucleotide sequence ID" value="NZ_CP041636.1"/>
</dbReference>
<dbReference type="EMBL" id="CP041636">
    <property type="protein sequence ID" value="QDO97145.1"/>
    <property type="molecule type" value="Genomic_DNA"/>
</dbReference>
<name>A0A516H059_9PROT</name>
<accession>A0A516H059</accession>
<protein>
    <recommendedName>
        <fullName evidence="3">Protein ImuA</fullName>
    </recommendedName>
</protein>
<dbReference type="Gene3D" id="3.40.50.300">
    <property type="entry name" value="P-loop containing nucleotide triphosphate hydrolases"/>
    <property type="match status" value="1"/>
</dbReference>
<reference evidence="1 2" key="1">
    <citation type="submission" date="2019-07" db="EMBL/GenBank/DDBJ databases">
        <title>Genome sequencing for Ferrovibrio sp. K5.</title>
        <authorList>
            <person name="Park S.-J."/>
        </authorList>
    </citation>
    <scope>NUCLEOTIDE SEQUENCE [LARGE SCALE GENOMIC DNA]</scope>
    <source>
        <strain evidence="1 2">K5</strain>
    </source>
</reference>
<evidence type="ECO:0008006" key="3">
    <source>
        <dbReference type="Google" id="ProtNLM"/>
    </source>
</evidence>
<keyword evidence="2" id="KW-1185">Reference proteome</keyword>
<dbReference type="AlphaFoldDB" id="A0A516H059"/>
<dbReference type="KEGG" id="fer:FNB15_07605"/>
<dbReference type="InterPro" id="IPR027417">
    <property type="entry name" value="P-loop_NTPase"/>
</dbReference>
<evidence type="ECO:0000313" key="1">
    <source>
        <dbReference type="EMBL" id="QDO97145.1"/>
    </source>
</evidence>
<evidence type="ECO:0000313" key="2">
    <source>
        <dbReference type="Proteomes" id="UP000317496"/>
    </source>
</evidence>
<sequence length="225" mass="24047">MSRFAPLPAVQPRSASYIAPSSRRGLAALRRSFGLGSSALTFGIPQIDALTDGFARGALHEIIGEQAAVSGFLAALLGRDRRRAQILWVTAGGSLHAPTLGQLGLDHRRLTVVSTPRVSDRCAAAEQAMSPLGYGAVVAEIEYADSEIAQRLQDAASRHSAIAFLVRQDRPQPSLAATRWSVQSASSDGFRPCWQVTLEAFDGSAVHGAWLVEWDHSTGSFRLVA</sequence>
<dbReference type="Proteomes" id="UP000317496">
    <property type="component" value="Chromosome"/>
</dbReference>
<proteinExistence type="predicted"/>